<proteinExistence type="inferred from homology"/>
<dbReference type="eggNOG" id="COG1538">
    <property type="taxonomic scope" value="Bacteria"/>
</dbReference>
<gene>
    <name evidence="8" type="ordered locus">UWK_01740</name>
</gene>
<keyword evidence="3" id="KW-0813">Transport</keyword>
<dbReference type="PANTHER" id="PTHR30026">
    <property type="entry name" value="OUTER MEMBRANE PROTEIN TOLC"/>
    <property type="match status" value="1"/>
</dbReference>
<name>M1P482_DESSD</name>
<dbReference type="InterPro" id="IPR003423">
    <property type="entry name" value="OMP_efflux"/>
</dbReference>
<keyword evidence="5" id="KW-0812">Transmembrane</keyword>
<evidence type="ECO:0000256" key="7">
    <source>
        <dbReference type="ARBA" id="ARBA00023237"/>
    </source>
</evidence>
<dbReference type="GO" id="GO:1990281">
    <property type="term" value="C:efflux pump complex"/>
    <property type="evidence" value="ECO:0007669"/>
    <property type="project" value="TreeGrafter"/>
</dbReference>
<keyword evidence="6" id="KW-0472">Membrane</keyword>
<dbReference type="SUPFAM" id="SSF56954">
    <property type="entry name" value="Outer membrane efflux proteins (OEP)"/>
    <property type="match status" value="1"/>
</dbReference>
<evidence type="ECO:0000313" key="9">
    <source>
        <dbReference type="Proteomes" id="UP000011721"/>
    </source>
</evidence>
<evidence type="ECO:0000256" key="4">
    <source>
        <dbReference type="ARBA" id="ARBA00022452"/>
    </source>
</evidence>
<dbReference type="InterPro" id="IPR051906">
    <property type="entry name" value="TolC-like"/>
</dbReference>
<dbReference type="GO" id="GO:0015562">
    <property type="term" value="F:efflux transmembrane transporter activity"/>
    <property type="evidence" value="ECO:0007669"/>
    <property type="project" value="InterPro"/>
</dbReference>
<sequence>MKVTKLLSSTLIGGVLLFDGSSLPAETLQDAIDTMLQTNPEIRSMAHNRLGRDQEVKQARSGYLPELNFIAGVGVADYQEPESDTGNPEQYTLSLRQNIFTGLATINEVERQEARVRSQAYSLQGASENMALRTTEVYLNVLRQQELERLSQENLDTHVRIADQINLRSESGVASKSDSDQVSGRLALAQANVVATKTNVLDAQTNFFAVVGHLPTDLQEPVSPESLIPATLEDAESEAIKMHPTLKSAGADLEAREKQYEVAKAPYWPIIDLEVDQTWENDYTSATEGKMDSLTAMIKLRYNFFRGFKDEARRAETVELVSEAREIRNNTHRQVVQSMKLSWMAYQAAKDQINYLEQRVDFATGTADAYTKQFNLGKRTLLDVLDSEAEVIDAKRALVEARYDGLYAQYRILNGLGQLVKSFDKEWPEESQVSIGPLVVSEKQ</sequence>
<evidence type="ECO:0000256" key="3">
    <source>
        <dbReference type="ARBA" id="ARBA00022448"/>
    </source>
</evidence>
<dbReference type="EMBL" id="CP003985">
    <property type="protein sequence ID" value="AGF78298.1"/>
    <property type="molecule type" value="Genomic_DNA"/>
</dbReference>
<evidence type="ECO:0000256" key="2">
    <source>
        <dbReference type="ARBA" id="ARBA00007613"/>
    </source>
</evidence>
<keyword evidence="7" id="KW-0998">Cell outer membrane</keyword>
<comment type="subcellular location">
    <subcellularLocation>
        <location evidence="1">Cell outer membrane</location>
    </subcellularLocation>
</comment>
<dbReference type="OrthoDB" id="9814637at2"/>
<evidence type="ECO:0000256" key="1">
    <source>
        <dbReference type="ARBA" id="ARBA00004442"/>
    </source>
</evidence>
<dbReference type="HOGENOM" id="CLU_012817_0_0_7"/>
<keyword evidence="9" id="KW-1185">Reference proteome</keyword>
<evidence type="ECO:0000256" key="5">
    <source>
        <dbReference type="ARBA" id="ARBA00022692"/>
    </source>
</evidence>
<dbReference type="PATRIC" id="fig|1167006.5.peg.1921"/>
<accession>M1P482</accession>
<keyword evidence="4" id="KW-1134">Transmembrane beta strand</keyword>
<protein>
    <submittedName>
        <fullName evidence="8">Type I secretion outer membrane protein, TolC family</fullName>
    </submittedName>
</protein>
<dbReference type="Pfam" id="PF02321">
    <property type="entry name" value="OEP"/>
    <property type="match status" value="2"/>
</dbReference>
<dbReference type="GO" id="GO:0015288">
    <property type="term" value="F:porin activity"/>
    <property type="evidence" value="ECO:0007669"/>
    <property type="project" value="TreeGrafter"/>
</dbReference>
<dbReference type="GO" id="GO:0009279">
    <property type="term" value="C:cell outer membrane"/>
    <property type="evidence" value="ECO:0007669"/>
    <property type="project" value="UniProtKB-SubCell"/>
</dbReference>
<dbReference type="InterPro" id="IPR010130">
    <property type="entry name" value="T1SS_OMP_TolC"/>
</dbReference>
<dbReference type="NCBIfam" id="TIGR01844">
    <property type="entry name" value="type_I_sec_TolC"/>
    <property type="match status" value="1"/>
</dbReference>
<dbReference type="Gene3D" id="1.20.1600.10">
    <property type="entry name" value="Outer membrane efflux proteins (OEP)"/>
    <property type="match status" value="1"/>
</dbReference>
<dbReference type="AlphaFoldDB" id="M1P482"/>
<comment type="similarity">
    <text evidence="2">Belongs to the outer membrane factor (OMF) (TC 1.B.17) family.</text>
</comment>
<organism evidence="8 9">
    <name type="scientific">Desulfocapsa sulfexigens (strain DSM 10523 / SB164P1)</name>
    <dbReference type="NCBI Taxonomy" id="1167006"/>
    <lineage>
        <taxon>Bacteria</taxon>
        <taxon>Pseudomonadati</taxon>
        <taxon>Thermodesulfobacteriota</taxon>
        <taxon>Desulfobulbia</taxon>
        <taxon>Desulfobulbales</taxon>
        <taxon>Desulfocapsaceae</taxon>
        <taxon>Desulfocapsa</taxon>
    </lineage>
</organism>
<evidence type="ECO:0000313" key="8">
    <source>
        <dbReference type="EMBL" id="AGF78298.1"/>
    </source>
</evidence>
<dbReference type="KEGG" id="dsf:UWK_01740"/>
<dbReference type="RefSeq" id="WP_015403989.1">
    <property type="nucleotide sequence ID" value="NC_020304.1"/>
</dbReference>
<reference evidence="9" key="1">
    <citation type="journal article" date="2013" name="Stand. Genomic Sci.">
        <title>Complete genome sequence of Desulfocapsa sulfexigens, a marine deltaproteobacterium specialized in disproportionating inorganic sulfur compounds.</title>
        <authorList>
            <person name="Finster K.W."/>
            <person name="Kjeldsen K.U."/>
            <person name="Kube M."/>
            <person name="Reinhardt R."/>
            <person name="Mussmann M."/>
            <person name="Amann R."/>
            <person name="Schreiber L."/>
        </authorList>
    </citation>
    <scope>NUCLEOTIDE SEQUENCE [LARGE SCALE GENOMIC DNA]</scope>
    <source>
        <strain evidence="9">DSM 10523 / SB164P1</strain>
    </source>
</reference>
<evidence type="ECO:0000256" key="6">
    <source>
        <dbReference type="ARBA" id="ARBA00023136"/>
    </source>
</evidence>
<dbReference type="Proteomes" id="UP000011721">
    <property type="component" value="Chromosome"/>
</dbReference>
<dbReference type="PANTHER" id="PTHR30026:SF22">
    <property type="entry name" value="OUTER MEMBRANE EFFLUX PROTEIN"/>
    <property type="match status" value="1"/>
</dbReference>
<dbReference type="STRING" id="1167006.UWK_01740"/>